<keyword evidence="2 6" id="KW-0812">Transmembrane</keyword>
<protein>
    <submittedName>
        <fullName evidence="8">O-antigen polymerase</fullName>
    </submittedName>
</protein>
<feature type="domain" description="O-antigen ligase-related" evidence="7">
    <location>
        <begin position="188"/>
        <end position="337"/>
    </location>
</feature>
<proteinExistence type="predicted"/>
<keyword evidence="5" id="KW-0802">TPR repeat</keyword>
<dbReference type="Pfam" id="PF04932">
    <property type="entry name" value="Wzy_C"/>
    <property type="match status" value="1"/>
</dbReference>
<feature type="transmembrane region" description="Helical" evidence="6">
    <location>
        <begin position="416"/>
        <end position="436"/>
    </location>
</feature>
<feature type="transmembrane region" description="Helical" evidence="6">
    <location>
        <begin position="234"/>
        <end position="254"/>
    </location>
</feature>
<dbReference type="SUPFAM" id="SSF48452">
    <property type="entry name" value="TPR-like"/>
    <property type="match status" value="1"/>
</dbReference>
<dbReference type="InterPro" id="IPR011990">
    <property type="entry name" value="TPR-like_helical_dom_sf"/>
</dbReference>
<keyword evidence="4 6" id="KW-0472">Membrane</keyword>
<feature type="transmembrane region" description="Helical" evidence="6">
    <location>
        <begin position="151"/>
        <end position="173"/>
    </location>
</feature>
<dbReference type="PANTHER" id="PTHR37422:SF13">
    <property type="entry name" value="LIPOPOLYSACCHARIDE BIOSYNTHESIS PROTEIN PA4999-RELATED"/>
    <property type="match status" value="1"/>
</dbReference>
<evidence type="ECO:0000256" key="1">
    <source>
        <dbReference type="ARBA" id="ARBA00004141"/>
    </source>
</evidence>
<feature type="repeat" description="TPR" evidence="5">
    <location>
        <begin position="512"/>
        <end position="545"/>
    </location>
</feature>
<dbReference type="AlphaFoldDB" id="H1XRV6"/>
<reference evidence="8 9" key="1">
    <citation type="submission" date="2011-09" db="EMBL/GenBank/DDBJ databases">
        <title>The permanent draft genome of Caldithrix abyssi DSM 13497.</title>
        <authorList>
            <consortium name="US DOE Joint Genome Institute (JGI-PGF)"/>
            <person name="Lucas S."/>
            <person name="Han J."/>
            <person name="Lapidus A."/>
            <person name="Bruce D."/>
            <person name="Goodwin L."/>
            <person name="Pitluck S."/>
            <person name="Peters L."/>
            <person name="Kyrpides N."/>
            <person name="Mavromatis K."/>
            <person name="Ivanova N."/>
            <person name="Mikhailova N."/>
            <person name="Chertkov O."/>
            <person name="Detter J.C."/>
            <person name="Tapia R."/>
            <person name="Han C."/>
            <person name="Land M."/>
            <person name="Hauser L."/>
            <person name="Markowitz V."/>
            <person name="Cheng J.-F."/>
            <person name="Hugenholtz P."/>
            <person name="Woyke T."/>
            <person name="Wu D."/>
            <person name="Spring S."/>
            <person name="Brambilla E."/>
            <person name="Klenk H.-P."/>
            <person name="Eisen J.A."/>
        </authorList>
    </citation>
    <scope>NUCLEOTIDE SEQUENCE [LARGE SCALE GENOMIC DNA]</scope>
    <source>
        <strain evidence="8 9">DSM 13497</strain>
    </source>
</reference>
<dbReference type="Proteomes" id="UP000004671">
    <property type="component" value="Chromosome"/>
</dbReference>
<evidence type="ECO:0000313" key="8">
    <source>
        <dbReference type="EMBL" id="EHO41316.1"/>
    </source>
</evidence>
<dbReference type="InterPro" id="IPR007016">
    <property type="entry name" value="O-antigen_ligase-rel_domated"/>
</dbReference>
<feature type="transmembrane region" description="Helical" evidence="6">
    <location>
        <begin position="38"/>
        <end position="57"/>
    </location>
</feature>
<dbReference type="InParanoid" id="H1XRV6"/>
<dbReference type="PaxDb" id="880073-Calab_1698"/>
<dbReference type="InterPro" id="IPR051533">
    <property type="entry name" value="WaaL-like"/>
</dbReference>
<dbReference type="eggNOG" id="COG3307">
    <property type="taxonomic scope" value="Bacteria"/>
</dbReference>
<organism evidence="8 9">
    <name type="scientific">Caldithrix abyssi DSM 13497</name>
    <dbReference type="NCBI Taxonomy" id="880073"/>
    <lineage>
        <taxon>Bacteria</taxon>
        <taxon>Pseudomonadati</taxon>
        <taxon>Calditrichota</taxon>
        <taxon>Calditrichia</taxon>
        <taxon>Calditrichales</taxon>
        <taxon>Calditrichaceae</taxon>
        <taxon>Caldithrix</taxon>
    </lineage>
</organism>
<feature type="transmembrane region" description="Helical" evidence="6">
    <location>
        <begin position="7"/>
        <end position="26"/>
    </location>
</feature>
<evidence type="ECO:0000256" key="3">
    <source>
        <dbReference type="ARBA" id="ARBA00022989"/>
    </source>
</evidence>
<comment type="subcellular location">
    <subcellularLocation>
        <location evidence="1">Membrane</location>
        <topology evidence="1">Multi-pass membrane protein</topology>
    </subcellularLocation>
</comment>
<dbReference type="EMBL" id="CM001402">
    <property type="protein sequence ID" value="EHO41316.1"/>
    <property type="molecule type" value="Genomic_DNA"/>
</dbReference>
<feature type="transmembrane region" description="Helical" evidence="6">
    <location>
        <begin position="113"/>
        <end position="131"/>
    </location>
</feature>
<sequence length="602" mass="69961">MVSRKLLFLLSYSIFISIFLINLIYSKSIYNGVYFVKIYFLFYASFVIIFLELFILLKADKIKYRFLIIDILFISLLTYLILTIHLNYLLIFLLLNFLVFYFSFDFIKINSKIIFFTILIVAVIESFIGLLQNYGFDFTALATFYKIVGTYTTPTLFVACITHALPVVLALYYLNKNENIKNIILFTIGLILLAVLLSGIRAAWLAAFVGIGLFFLLKDLNIIKQWLSKRHIKIFTVIASLLLIMFLTLMLYYIRPASANARLLIWRISLNMIKDHPITGIGLGNFAVQYMNYQAEFFKNPANIEHWANVAGNVNHAHNEFLQIFVETGILGLLLFLAILFFTYQDTFRLIRANRLNEEDRLIIIGSISAISSILVLSFFGFFLYFPYLTIFFIAYLAIIGSILKKYQKGIIEFHLTRSVHLTFLFIITALFLQIAPKMYKEYKARKVWQQALILALYKQPELAIKKYNQIYDTLKDNGEFLFMFGATYVSIDSCQKGIELLERSKLNYNNPKIYIALGNGYEKSGRFQKAIKNYQIAGYMMPHQLYPHYLLAKLYHKIKNDKKAISEAQIVINKPIKIDSPAARQMKEKMHVLLDKLKKDH</sequence>
<evidence type="ECO:0000256" key="5">
    <source>
        <dbReference type="PROSITE-ProRule" id="PRU00339"/>
    </source>
</evidence>
<keyword evidence="9" id="KW-1185">Reference proteome</keyword>
<feature type="transmembrane region" description="Helical" evidence="6">
    <location>
        <begin position="64"/>
        <end position="82"/>
    </location>
</feature>
<keyword evidence="3 6" id="KW-1133">Transmembrane helix</keyword>
<feature type="transmembrane region" description="Helical" evidence="6">
    <location>
        <begin position="180"/>
        <end position="197"/>
    </location>
</feature>
<dbReference type="STRING" id="880073.Cabys_428"/>
<feature type="transmembrane region" description="Helical" evidence="6">
    <location>
        <begin position="88"/>
        <end position="106"/>
    </location>
</feature>
<dbReference type="PANTHER" id="PTHR37422">
    <property type="entry name" value="TEICHURONIC ACID BIOSYNTHESIS PROTEIN TUAE"/>
    <property type="match status" value="1"/>
</dbReference>
<evidence type="ECO:0000256" key="6">
    <source>
        <dbReference type="SAM" id="Phobius"/>
    </source>
</evidence>
<feature type="transmembrane region" description="Helical" evidence="6">
    <location>
        <begin position="362"/>
        <end position="380"/>
    </location>
</feature>
<name>H1XRV6_CALAY</name>
<dbReference type="InterPro" id="IPR019734">
    <property type="entry name" value="TPR_rpt"/>
</dbReference>
<accession>H1XRV6</accession>
<evidence type="ECO:0000256" key="2">
    <source>
        <dbReference type="ARBA" id="ARBA00022692"/>
    </source>
</evidence>
<evidence type="ECO:0000259" key="7">
    <source>
        <dbReference type="Pfam" id="PF04932"/>
    </source>
</evidence>
<gene>
    <name evidence="8" type="ORF">Calab_1698</name>
</gene>
<dbReference type="Gene3D" id="1.25.40.10">
    <property type="entry name" value="Tetratricopeptide repeat domain"/>
    <property type="match status" value="1"/>
</dbReference>
<dbReference type="HOGENOM" id="CLU_030792_0_0_0"/>
<evidence type="ECO:0000313" key="9">
    <source>
        <dbReference type="Proteomes" id="UP000004671"/>
    </source>
</evidence>
<feature type="transmembrane region" description="Helical" evidence="6">
    <location>
        <begin position="386"/>
        <end position="404"/>
    </location>
</feature>
<dbReference type="GO" id="GO:0016020">
    <property type="term" value="C:membrane"/>
    <property type="evidence" value="ECO:0007669"/>
    <property type="project" value="UniProtKB-SubCell"/>
</dbReference>
<dbReference type="PROSITE" id="PS50005">
    <property type="entry name" value="TPR"/>
    <property type="match status" value="1"/>
</dbReference>
<feature type="transmembrane region" description="Helical" evidence="6">
    <location>
        <begin position="321"/>
        <end position="342"/>
    </location>
</feature>
<evidence type="ECO:0000256" key="4">
    <source>
        <dbReference type="ARBA" id="ARBA00023136"/>
    </source>
</evidence>